<dbReference type="Proteomes" id="UP000887577">
    <property type="component" value="Unplaced"/>
</dbReference>
<accession>A0A914Z172</accession>
<sequence>MERQIALKNLQFETETSCKTKSQESFIWESLAAMTTIFGTIFQAHLTKNRAFALPIVPITMYIGYRWDEIYGTTSEKIKADAEKLYKQKRDLFKPVGGPITLEELDRRRMAWKH</sequence>
<dbReference type="GO" id="GO:0005886">
    <property type="term" value="C:plasma membrane"/>
    <property type="evidence" value="ECO:0007669"/>
    <property type="project" value="InterPro"/>
</dbReference>
<dbReference type="Pfam" id="PF10166">
    <property type="entry name" value="DUF2368"/>
    <property type="match status" value="1"/>
</dbReference>
<dbReference type="AlphaFoldDB" id="A0A914Z172"/>
<keyword evidence="1" id="KW-1185">Reference proteome</keyword>
<dbReference type="WBParaSite" id="PSU_v2.g6113.t1">
    <property type="protein sequence ID" value="PSU_v2.g6113.t1"/>
    <property type="gene ID" value="PSU_v2.g6113"/>
</dbReference>
<evidence type="ECO:0000313" key="2">
    <source>
        <dbReference type="WBParaSite" id="PSU_v2.g6113.t1"/>
    </source>
</evidence>
<name>A0A914Z172_9BILA</name>
<dbReference type="InterPro" id="IPR019319">
    <property type="entry name" value="Plg-R(KT)"/>
</dbReference>
<reference evidence="2" key="1">
    <citation type="submission" date="2022-11" db="UniProtKB">
        <authorList>
            <consortium name="WormBaseParasite"/>
        </authorList>
    </citation>
    <scope>IDENTIFICATION</scope>
</reference>
<protein>
    <submittedName>
        <fullName evidence="2">Plasminogen receptor (KT)</fullName>
    </submittedName>
</protein>
<proteinExistence type="predicted"/>
<dbReference type="PANTHER" id="PTHR13411">
    <property type="entry name" value="PLASMINOGEN RECEPTOR (KT)"/>
    <property type="match status" value="1"/>
</dbReference>
<organism evidence="1 2">
    <name type="scientific">Panagrolaimus superbus</name>
    <dbReference type="NCBI Taxonomy" id="310955"/>
    <lineage>
        <taxon>Eukaryota</taxon>
        <taxon>Metazoa</taxon>
        <taxon>Ecdysozoa</taxon>
        <taxon>Nematoda</taxon>
        <taxon>Chromadorea</taxon>
        <taxon>Rhabditida</taxon>
        <taxon>Tylenchina</taxon>
        <taxon>Panagrolaimomorpha</taxon>
        <taxon>Panagrolaimoidea</taxon>
        <taxon>Panagrolaimidae</taxon>
        <taxon>Panagrolaimus</taxon>
    </lineage>
</organism>
<dbReference type="PANTHER" id="PTHR13411:SF6">
    <property type="entry name" value="PLASMINOGEN RECEPTOR (KT)"/>
    <property type="match status" value="1"/>
</dbReference>
<evidence type="ECO:0000313" key="1">
    <source>
        <dbReference type="Proteomes" id="UP000887577"/>
    </source>
</evidence>